<dbReference type="Proteomes" id="UP001056336">
    <property type="component" value="Chromosome"/>
</dbReference>
<keyword evidence="2" id="KW-1185">Reference proteome</keyword>
<evidence type="ECO:0000313" key="1">
    <source>
        <dbReference type="EMBL" id="UQX87610.1"/>
    </source>
</evidence>
<accession>A0ABY4QVT5</accession>
<dbReference type="RefSeq" id="WP_249770299.1">
    <property type="nucleotide sequence ID" value="NZ_CP097332.1"/>
</dbReference>
<reference evidence="1" key="2">
    <citation type="submission" date="2022-05" db="EMBL/GenBank/DDBJ databases">
        <authorList>
            <person name="Kim J.-S."/>
            <person name="Lee K."/>
            <person name="Suh M."/>
            <person name="Eom M."/>
            <person name="Kim J.-S."/>
            <person name="Kim D.-S."/>
            <person name="Ko S.-H."/>
            <person name="Shin Y."/>
            <person name="Lee J.-S."/>
        </authorList>
    </citation>
    <scope>NUCLEOTIDE SEQUENCE</scope>
    <source>
        <strain evidence="1">N237</strain>
    </source>
</reference>
<evidence type="ECO:0000313" key="2">
    <source>
        <dbReference type="Proteomes" id="UP001056336"/>
    </source>
</evidence>
<reference evidence="1" key="1">
    <citation type="journal article" date="2018" name="Int. J. Syst. Evol. Microbiol.">
        <title>Jatrophihabitans telluris sp. nov., isolated from sediment soil of lava forest wetlands and the emended description of the genus Jatrophihabitans.</title>
        <authorList>
            <person name="Lee K.C."/>
            <person name="Suh M.K."/>
            <person name="Eom M.K."/>
            <person name="Kim K.K."/>
            <person name="Kim J.S."/>
            <person name="Kim D.S."/>
            <person name="Ko S.H."/>
            <person name="Shin Y.K."/>
            <person name="Lee J.S."/>
        </authorList>
    </citation>
    <scope>NUCLEOTIDE SEQUENCE</scope>
    <source>
        <strain evidence="1">N237</strain>
    </source>
</reference>
<dbReference type="EMBL" id="CP097332">
    <property type="protein sequence ID" value="UQX87610.1"/>
    <property type="molecule type" value="Genomic_DNA"/>
</dbReference>
<protein>
    <submittedName>
        <fullName evidence="1">DUF6318 family protein</fullName>
    </submittedName>
</protein>
<gene>
    <name evidence="1" type="ORF">M6D93_15060</name>
</gene>
<proteinExistence type="predicted"/>
<organism evidence="1 2">
    <name type="scientific">Jatrophihabitans telluris</name>
    <dbReference type="NCBI Taxonomy" id="2038343"/>
    <lineage>
        <taxon>Bacteria</taxon>
        <taxon>Bacillati</taxon>
        <taxon>Actinomycetota</taxon>
        <taxon>Actinomycetes</taxon>
        <taxon>Jatrophihabitantales</taxon>
        <taxon>Jatrophihabitantaceae</taxon>
        <taxon>Jatrophihabitans</taxon>
    </lineage>
</organism>
<sequence length="178" mass="19437">MDQIPPGRPAEWVPAGVSTTAPFRETGDVLPRFNLAMFTNDQAGAVAASKYYLSASNWSLASNSASATEAICDDATCRSNAEVLRSHQKRGYHFEGGRQQMLSSAVFKSDDAPRAEWIVQIGLKFAATVTVNAQGVVVKVEPAGRAVENVYLRWSGSMWRVSGLYLAGRRQISPRRSR</sequence>
<name>A0ABY4QVT5_9ACTN</name>